<evidence type="ECO:0000313" key="2">
    <source>
        <dbReference type="Proteomes" id="UP000887563"/>
    </source>
</evidence>
<sequence length="125" mass="15130">KISYLGEKAENERKKESIECSPKNETKIDENKQIEKIDRDNKLPIKEENLNDLAKKDKTIEFLPKSELAQEFHKKPELNGETFKEKKHELFIMDDSLHTCQARFKEQKKRRKNKFLYFFFVLYNF</sequence>
<evidence type="ECO:0000256" key="1">
    <source>
        <dbReference type="SAM" id="MobiDB-lite"/>
    </source>
</evidence>
<protein>
    <submittedName>
        <fullName evidence="3">Uncharacterized protein</fullName>
    </submittedName>
</protein>
<accession>A0A914M307</accession>
<organism evidence="2 3">
    <name type="scientific">Meloidogyne incognita</name>
    <name type="common">Southern root-knot nematode worm</name>
    <name type="synonym">Oxyuris incognita</name>
    <dbReference type="NCBI Taxonomy" id="6306"/>
    <lineage>
        <taxon>Eukaryota</taxon>
        <taxon>Metazoa</taxon>
        <taxon>Ecdysozoa</taxon>
        <taxon>Nematoda</taxon>
        <taxon>Chromadorea</taxon>
        <taxon>Rhabditida</taxon>
        <taxon>Tylenchina</taxon>
        <taxon>Tylenchomorpha</taxon>
        <taxon>Tylenchoidea</taxon>
        <taxon>Meloidogynidae</taxon>
        <taxon>Meloidogyninae</taxon>
        <taxon>Meloidogyne</taxon>
        <taxon>Meloidogyne incognita group</taxon>
    </lineage>
</organism>
<feature type="region of interest" description="Disordered" evidence="1">
    <location>
        <begin position="1"/>
        <end position="21"/>
    </location>
</feature>
<name>A0A914M307_MELIC</name>
<reference evidence="3" key="1">
    <citation type="submission" date="2022-11" db="UniProtKB">
        <authorList>
            <consortium name="WormBaseParasite"/>
        </authorList>
    </citation>
    <scope>IDENTIFICATION</scope>
</reference>
<dbReference type="Proteomes" id="UP000887563">
    <property type="component" value="Unplaced"/>
</dbReference>
<keyword evidence="2" id="KW-1185">Reference proteome</keyword>
<dbReference type="WBParaSite" id="Minc3s01119g20887">
    <property type="protein sequence ID" value="Minc3s01119g20887"/>
    <property type="gene ID" value="Minc3s01119g20887"/>
</dbReference>
<evidence type="ECO:0000313" key="3">
    <source>
        <dbReference type="WBParaSite" id="Minc3s01119g20887"/>
    </source>
</evidence>
<proteinExistence type="predicted"/>
<dbReference type="AlphaFoldDB" id="A0A914M307"/>
<feature type="compositionally biased region" description="Basic and acidic residues" evidence="1">
    <location>
        <begin position="7"/>
        <end position="21"/>
    </location>
</feature>